<keyword evidence="1" id="KW-1133">Transmembrane helix</keyword>
<evidence type="ECO:0000313" key="2">
    <source>
        <dbReference type="EMBL" id="KAK3262524.1"/>
    </source>
</evidence>
<feature type="transmembrane region" description="Helical" evidence="1">
    <location>
        <begin position="317"/>
        <end position="337"/>
    </location>
</feature>
<name>A0AAE0FML3_9CHLO</name>
<dbReference type="AlphaFoldDB" id="A0AAE0FML3"/>
<evidence type="ECO:0000256" key="1">
    <source>
        <dbReference type="SAM" id="Phobius"/>
    </source>
</evidence>
<keyword evidence="3" id="KW-1185">Reference proteome</keyword>
<feature type="transmembrane region" description="Helical" evidence="1">
    <location>
        <begin position="524"/>
        <end position="540"/>
    </location>
</feature>
<feature type="non-terminal residue" evidence="2">
    <location>
        <position position="1"/>
    </location>
</feature>
<comment type="caution">
    <text evidence="2">The sequence shown here is derived from an EMBL/GenBank/DDBJ whole genome shotgun (WGS) entry which is preliminary data.</text>
</comment>
<dbReference type="Proteomes" id="UP001190700">
    <property type="component" value="Unassembled WGS sequence"/>
</dbReference>
<protein>
    <submittedName>
        <fullName evidence="2">Uncharacterized protein</fullName>
    </submittedName>
</protein>
<keyword evidence="1" id="KW-0472">Membrane</keyword>
<keyword evidence="1" id="KW-0812">Transmembrane</keyword>
<organism evidence="2 3">
    <name type="scientific">Cymbomonas tetramitiformis</name>
    <dbReference type="NCBI Taxonomy" id="36881"/>
    <lineage>
        <taxon>Eukaryota</taxon>
        <taxon>Viridiplantae</taxon>
        <taxon>Chlorophyta</taxon>
        <taxon>Pyramimonadophyceae</taxon>
        <taxon>Pyramimonadales</taxon>
        <taxon>Pyramimonadaceae</taxon>
        <taxon>Cymbomonas</taxon>
    </lineage>
</organism>
<evidence type="ECO:0000313" key="3">
    <source>
        <dbReference type="Proteomes" id="UP001190700"/>
    </source>
</evidence>
<proteinExistence type="predicted"/>
<dbReference type="EMBL" id="LGRX02016126">
    <property type="protein sequence ID" value="KAK3262524.1"/>
    <property type="molecule type" value="Genomic_DNA"/>
</dbReference>
<feature type="transmembrane region" description="Helical" evidence="1">
    <location>
        <begin position="582"/>
        <end position="603"/>
    </location>
</feature>
<feature type="transmembrane region" description="Helical" evidence="1">
    <location>
        <begin position="422"/>
        <end position="443"/>
    </location>
</feature>
<accession>A0AAE0FML3</accession>
<gene>
    <name evidence="2" type="ORF">CYMTET_28627</name>
</gene>
<sequence>LYMPLGTMRQMVRSRLAGLEEAGGVKQRSRRTVVREQTLPVERLLGTALVLAFLQLRNVVQRTQIEAQLQLAEQMSWEQPCYRGVREFVMLFKVMLETGKYSRGWYYRGCLWNLVLLQHREGHFDLAPGLAAVLHATESASVEAVAKDAIPVVGSEEMLAAMPFGMWQVEGLPQEVRDQVWATMLAAERASELPFTWIRNPEEPPWKRTSLQAAADVYLRHQGKLYPQLGALLADLQGEAKKAVQKWRLSRMEALVTLQRDEEKDSRLRESHLSDHERQAARWAQRKSDLRVLMMAHPLMAIAYTRSTDPFTRTQRILVLCNSLLLMLFITLMLFYSKATQCCADYKAYLGCSPEGMAGMQKARAQQGRRPPWEVGPLQHCWEYASCKDLYRARDSGLLPEALAPGGHMCTAFPQRTLGDKLWLAVFVLGIMIPINLMLRGLFTWGGMPEVPRHWVSNWNRSRSESAVRTRQLENFTFLMMTLLLDVGRPLSRAIARYFLLLSSAVDLSFHYTQRAWRWLAKKLCNFYLVLWFLVQIHLYKRQVWHVLQELEVREQQKALKTAAALMAESTFKVAQHKMDSLAVQICYTLMALTWAVLLWYQLTYAVLIREMLGRETEAYVIQDWGLTVLIDNLFLHVFKSILVKYVVRALTTWRRNSRKDEEGLVGWYEDYVAKHLKISYCMSSEMKIDHHAAEAATYG</sequence>
<reference evidence="2 3" key="1">
    <citation type="journal article" date="2015" name="Genome Biol. Evol.">
        <title>Comparative Genomics of a Bacterivorous Green Alga Reveals Evolutionary Causalities and Consequences of Phago-Mixotrophic Mode of Nutrition.</title>
        <authorList>
            <person name="Burns J.A."/>
            <person name="Paasch A."/>
            <person name="Narechania A."/>
            <person name="Kim E."/>
        </authorList>
    </citation>
    <scope>NUCLEOTIDE SEQUENCE [LARGE SCALE GENOMIC DNA]</scope>
    <source>
        <strain evidence="2 3">PLY_AMNH</strain>
    </source>
</reference>